<dbReference type="EMBL" id="OP349058">
    <property type="protein sequence ID" value="UZC83383.1"/>
    <property type="molecule type" value="Genomic_RNA"/>
</dbReference>
<evidence type="ECO:0000256" key="2">
    <source>
        <dbReference type="SAM" id="Phobius"/>
    </source>
</evidence>
<feature type="region of interest" description="Disordered" evidence="1">
    <location>
        <begin position="25"/>
        <end position="48"/>
    </location>
</feature>
<protein>
    <submittedName>
        <fullName evidence="3">Uncharacterized protein</fullName>
    </submittedName>
</protein>
<keyword evidence="2" id="KW-0472">Membrane</keyword>
<name>A0A9E8AH54_9REOV</name>
<feature type="compositionally biased region" description="Polar residues" evidence="1">
    <location>
        <begin position="25"/>
        <end position="41"/>
    </location>
</feature>
<evidence type="ECO:0000313" key="3">
    <source>
        <dbReference type="EMBL" id="UZC83383.1"/>
    </source>
</evidence>
<feature type="transmembrane region" description="Helical" evidence="2">
    <location>
        <begin position="767"/>
        <end position="786"/>
    </location>
</feature>
<sequence length="1085" mass="123324">MAYIREVPQRKIYKKQRKITSTQPEILSNENTTAMDEGSQTDFDRKGLESESQITRDEFLDKRKEFYLNGRTGQRRDERSYISNAPTYTIKHLCETLNDGHFSIDNPKRVSDLWTNVSLLFQEDLTNNEYKNEFGKWFSEETEGERFLLFEDDRIEDGITRAIIRYNNIEVLTNYGCFRRDENGLCANISELNIISYLNQDGDGVYFRISERIDPKRYNIDEMIRVLQPHNQSIFSIDFSSESLRAVIDNDGILYRRHAAGLALSRSILYVHTYGESIRDNIEENVKNLEMKLNKLTTFTVYKHIFKIEKEAIANVISGFGGHCINFLLPDVTETVYAGLGKDMLGLSLQLIPQTQSRIEETLFSEKHGGKIVSEIGNGINVNSIDASLNYFQIGQFERNDLRPIYKPVKDADFNSGSPRLEEKLIPFDSRNKLPETPMFYYEEVGYEGIWRTITASKVLKFQDKYCIHKEYKGTKIKHLGVILGHYVIRGINLKLNHFIGIKFDEIMEYRERFQRKFVTDISLNETTFSNVDFNVSIENFQYENLEFPALVGRSEIEHDVNDDKVYVFACYHFSIKDNTSYTFSENIEIANVVKDLLVTAETVKFKWIFPGYNLGPQFVRDVTTRVKFTQPFECNFLKLPYGFSNVKVYSELSNHDWYNIISGVILREQHILVDLGAIQDALQEITKVTSLLVQSVNNLQKQFQELQKHLAESSHVPWWKKVLSVLGQIGGLIGTILLPIAFPIGIGLLAASTLITTGLAFSEGDYWGGAIQVVGLVVGVGVGFYQFRKASNSSYTSAKLKAARVVEQDFPKEFDMRNRLSDGLWIEQRPLKFLGDKVESIGTKMVKTNSILNRTLLSLDAAPVHARVRSQTTKVVDGKVIRKTLVSGVTDGMPYISHSNPRPGIYQLLEEYDSVSNSFQNAWNKANVPTTNVFDEIPTSIKGMLLEGNSGVGYNSLKTTWASATLDERAIFLNEAQNEIKSTVQGAYSEVPKSRIPISFDDSLVENVMGVFAKHTGLYELTGLTGSNGPNNCQTYAKEIRNFMANGAISTKKINNTAFINDLLLGIDSSFEFSTVYGPVLEKK</sequence>
<accession>A0A9E8AH54</accession>
<organism evidence="3">
    <name type="scientific">Anagyrus vladimiri reovirus</name>
    <dbReference type="NCBI Taxonomy" id="2992174"/>
    <lineage>
        <taxon>Viruses</taxon>
        <taxon>Riboviria</taxon>
        <taxon>Orthornavirae</taxon>
        <taxon>Duplornaviricota</taxon>
        <taxon>Resentoviricetes</taxon>
        <taxon>Reovirales</taxon>
    </lineage>
</organism>
<feature type="transmembrane region" description="Helical" evidence="2">
    <location>
        <begin position="730"/>
        <end position="755"/>
    </location>
</feature>
<keyword evidence="2" id="KW-1133">Transmembrane helix</keyword>
<reference evidence="3" key="1">
    <citation type="submission" date="2022-08" db="EMBL/GenBank/DDBJ databases">
        <authorList>
            <person name="Izraeli Y."/>
        </authorList>
    </citation>
    <scope>NUCLEOTIDE SEQUENCE</scope>
    <source>
        <strain evidence="3">K119</strain>
    </source>
</reference>
<proteinExistence type="predicted"/>
<evidence type="ECO:0000256" key="1">
    <source>
        <dbReference type="SAM" id="MobiDB-lite"/>
    </source>
</evidence>
<keyword evidence="2" id="KW-0812">Transmembrane</keyword>